<dbReference type="NCBIfam" id="NF010167">
    <property type="entry name" value="PRK13648.1"/>
    <property type="match status" value="2"/>
</dbReference>
<keyword evidence="7" id="KW-1185">Reference proteome</keyword>
<dbReference type="PANTHER" id="PTHR43553:SF24">
    <property type="entry name" value="ENERGY-COUPLING FACTOR TRANSPORTER ATP-BINDING PROTEIN ECFA1"/>
    <property type="match status" value="1"/>
</dbReference>
<dbReference type="PROSITE" id="PS00211">
    <property type="entry name" value="ABC_TRANSPORTER_1"/>
    <property type="match status" value="1"/>
</dbReference>
<proteinExistence type="inferred from homology"/>
<evidence type="ECO:0000256" key="3">
    <source>
        <dbReference type="ARBA" id="ARBA00022741"/>
    </source>
</evidence>
<feature type="domain" description="ABC transporter" evidence="5">
    <location>
        <begin position="301"/>
        <end position="536"/>
    </location>
</feature>
<gene>
    <name evidence="6" type="ordered locus">Dalk_4065</name>
</gene>
<dbReference type="CDD" id="cd03225">
    <property type="entry name" value="ABC_cobalt_CbiO_domain1"/>
    <property type="match status" value="2"/>
</dbReference>
<comment type="similarity">
    <text evidence="1">Belongs to the ABC transporter superfamily.</text>
</comment>
<dbReference type="PROSITE" id="PS50893">
    <property type="entry name" value="ABC_TRANSPORTER_2"/>
    <property type="match status" value="2"/>
</dbReference>
<name>B8FM17_DESAL</name>
<dbReference type="SMART" id="SM00382">
    <property type="entry name" value="AAA"/>
    <property type="match status" value="2"/>
</dbReference>
<evidence type="ECO:0000256" key="1">
    <source>
        <dbReference type="ARBA" id="ARBA00005417"/>
    </source>
</evidence>
<dbReference type="Proteomes" id="UP000000739">
    <property type="component" value="Chromosome"/>
</dbReference>
<feature type="domain" description="ABC transporter" evidence="5">
    <location>
        <begin position="9"/>
        <end position="248"/>
    </location>
</feature>
<dbReference type="GO" id="GO:0005524">
    <property type="term" value="F:ATP binding"/>
    <property type="evidence" value="ECO:0007669"/>
    <property type="project" value="UniProtKB-KW"/>
</dbReference>
<dbReference type="SUPFAM" id="SSF52540">
    <property type="entry name" value="P-loop containing nucleoside triphosphate hydrolases"/>
    <property type="match status" value="2"/>
</dbReference>
<evidence type="ECO:0000256" key="2">
    <source>
        <dbReference type="ARBA" id="ARBA00022448"/>
    </source>
</evidence>
<dbReference type="GO" id="GO:0042626">
    <property type="term" value="F:ATPase-coupled transmembrane transporter activity"/>
    <property type="evidence" value="ECO:0007669"/>
    <property type="project" value="TreeGrafter"/>
</dbReference>
<dbReference type="Pfam" id="PF00005">
    <property type="entry name" value="ABC_tran"/>
    <property type="match status" value="2"/>
</dbReference>
<keyword evidence="4" id="KW-0067">ATP-binding</keyword>
<dbReference type="KEGG" id="dal:Dalk_4065"/>
<dbReference type="EMBL" id="CP001322">
    <property type="protein sequence ID" value="ACL05750.1"/>
    <property type="molecule type" value="Genomic_DNA"/>
</dbReference>
<evidence type="ECO:0000313" key="6">
    <source>
        <dbReference type="EMBL" id="ACL05750.1"/>
    </source>
</evidence>
<dbReference type="eggNOG" id="COG1122">
    <property type="taxonomic scope" value="Bacteria"/>
</dbReference>
<evidence type="ECO:0000256" key="4">
    <source>
        <dbReference type="ARBA" id="ARBA00022840"/>
    </source>
</evidence>
<organism evidence="6 7">
    <name type="scientific">Desulfatibacillum aliphaticivorans</name>
    <dbReference type="NCBI Taxonomy" id="218208"/>
    <lineage>
        <taxon>Bacteria</taxon>
        <taxon>Pseudomonadati</taxon>
        <taxon>Thermodesulfobacteriota</taxon>
        <taxon>Desulfobacteria</taxon>
        <taxon>Desulfobacterales</taxon>
        <taxon>Desulfatibacillaceae</taxon>
        <taxon>Desulfatibacillum</taxon>
    </lineage>
</organism>
<dbReference type="Gene3D" id="3.40.50.300">
    <property type="entry name" value="P-loop containing nucleotide triphosphate hydrolases"/>
    <property type="match status" value="2"/>
</dbReference>
<dbReference type="GO" id="GO:0043190">
    <property type="term" value="C:ATP-binding cassette (ABC) transporter complex"/>
    <property type="evidence" value="ECO:0007669"/>
    <property type="project" value="TreeGrafter"/>
</dbReference>
<dbReference type="PANTHER" id="PTHR43553">
    <property type="entry name" value="HEAVY METAL TRANSPORTER"/>
    <property type="match status" value="1"/>
</dbReference>
<evidence type="ECO:0000259" key="5">
    <source>
        <dbReference type="PROSITE" id="PS50893"/>
    </source>
</evidence>
<dbReference type="InterPro" id="IPR027417">
    <property type="entry name" value="P-loop_NTPase"/>
</dbReference>
<dbReference type="InterPro" id="IPR003593">
    <property type="entry name" value="AAA+_ATPase"/>
</dbReference>
<dbReference type="GO" id="GO:0016887">
    <property type="term" value="F:ATP hydrolysis activity"/>
    <property type="evidence" value="ECO:0007669"/>
    <property type="project" value="InterPro"/>
</dbReference>
<dbReference type="RefSeq" id="WP_015948798.1">
    <property type="nucleotide sequence ID" value="NC_011768.1"/>
</dbReference>
<reference evidence="6 7" key="1">
    <citation type="journal article" date="2012" name="Environ. Microbiol.">
        <title>The genome sequence of Desulfatibacillum alkenivorans AK-01: a blueprint for anaerobic alkane oxidation.</title>
        <authorList>
            <person name="Callaghan A.V."/>
            <person name="Morris B.E."/>
            <person name="Pereira I.A."/>
            <person name="McInerney M.J."/>
            <person name="Austin R.N."/>
            <person name="Groves J.T."/>
            <person name="Kukor J.J."/>
            <person name="Suflita J.M."/>
            <person name="Young L.Y."/>
            <person name="Zylstra G.J."/>
            <person name="Wawrik B."/>
        </authorList>
    </citation>
    <scope>NUCLEOTIDE SEQUENCE [LARGE SCALE GENOMIC DNA]</scope>
    <source>
        <strain evidence="6 7">AK-01</strain>
    </source>
</reference>
<keyword evidence="3" id="KW-0547">Nucleotide-binding</keyword>
<dbReference type="InterPro" id="IPR003439">
    <property type="entry name" value="ABC_transporter-like_ATP-bd"/>
</dbReference>
<protein>
    <submittedName>
        <fullName evidence="6">ABC transporter related</fullName>
    </submittedName>
</protein>
<dbReference type="InterPro" id="IPR015856">
    <property type="entry name" value="ABC_transpr_CbiO/EcfA_su"/>
</dbReference>
<accession>B8FM17</accession>
<keyword evidence="2" id="KW-0813">Transport</keyword>
<dbReference type="AlphaFoldDB" id="B8FM17"/>
<dbReference type="HOGENOM" id="CLU_000604_86_7_7"/>
<dbReference type="InterPro" id="IPR017871">
    <property type="entry name" value="ABC_transporter-like_CS"/>
</dbReference>
<evidence type="ECO:0000313" key="7">
    <source>
        <dbReference type="Proteomes" id="UP000000739"/>
    </source>
</evidence>
<sequence>METDKPLMVQLDKVSFRYPSGDKNSLDAVSASIRKQECVLVAGPTGCGKSTLLKAVSGIIPHASSGLMQGEVWVEGVNSGQSTLPEMAKRAGLVFQSPDDQLFCEYVEDELAFGLENIGVDPRHIPDLVSQALARVGLEGFGSVKIQTLSGGQKQRVAIAAQLAMGAPILALDEPISQLDPAGARDVLGCLQSLREEGLTIILVEHRLSEALRIASRVLVMDKAKLVLDFSPDAIGGYQDQLTKLGLEIPAGVRLGACLNIQSKSIPSVEDIMNSAVFPLLPLNSHHISLVRTEREAAPFIEVKNLCYTYPKTREPVLKDVSFSLEKGEALAVMGRNGSGKSTLLSVLAGLLKPDSGEVLMNGRPLGKKRGRKALLGSEIGMVFQNPDLLLIQDSVTEEIAQGLLQKGVPKKQARREAMEFLRAFGLEKLASMPPWSCSRGQRLQVSLAAALSPGPRVLLLDEPTTGQNKRNIFNIAGLLQKSKTLRSIVFCSHDLSAVCAYAAKLVLLDQGRVIARGPVKEVLGARDLLDQAGVVPHFALELSFATKTAPPLITAGEWLDRFQSGKEAQN</sequence>
<dbReference type="InterPro" id="IPR050095">
    <property type="entry name" value="ECF_ABC_transporter_ATP-bd"/>
</dbReference>